<dbReference type="InterPro" id="IPR036097">
    <property type="entry name" value="HisK_dim/P_sf"/>
</dbReference>
<accession>A0A840QMX5</accession>
<evidence type="ECO:0000256" key="6">
    <source>
        <dbReference type="ARBA" id="ARBA00022679"/>
    </source>
</evidence>
<dbReference type="GO" id="GO:0016036">
    <property type="term" value="P:cellular response to phosphate starvation"/>
    <property type="evidence" value="ECO:0007669"/>
    <property type="project" value="TreeGrafter"/>
</dbReference>
<dbReference type="NCBIfam" id="NF046044">
    <property type="entry name" value="PnpS"/>
    <property type="match status" value="1"/>
</dbReference>
<dbReference type="Gene3D" id="6.10.340.10">
    <property type="match status" value="1"/>
</dbReference>
<keyword evidence="10" id="KW-0902">Two-component regulatory system</keyword>
<dbReference type="SUPFAM" id="SSF47384">
    <property type="entry name" value="Homodimeric domain of signal transducing histidine kinase"/>
    <property type="match status" value="1"/>
</dbReference>
<comment type="subcellular location">
    <subcellularLocation>
        <location evidence="2">Cell membrane</location>
        <topology evidence="2">Multi-pass membrane protein</topology>
    </subcellularLocation>
</comment>
<dbReference type="EMBL" id="JACHHB010000003">
    <property type="protein sequence ID" value="MBB5172716.1"/>
    <property type="molecule type" value="Genomic_DNA"/>
</dbReference>
<evidence type="ECO:0000256" key="3">
    <source>
        <dbReference type="ARBA" id="ARBA00012438"/>
    </source>
</evidence>
<feature type="domain" description="Histidine kinase" evidence="13">
    <location>
        <begin position="370"/>
        <end position="587"/>
    </location>
</feature>
<evidence type="ECO:0000256" key="10">
    <source>
        <dbReference type="ARBA" id="ARBA00023012"/>
    </source>
</evidence>
<dbReference type="FunFam" id="1.10.287.130:FF:000008">
    <property type="entry name" value="Two-component sensor histidine kinase"/>
    <property type="match status" value="1"/>
</dbReference>
<dbReference type="FunFam" id="3.30.565.10:FF:000006">
    <property type="entry name" value="Sensor histidine kinase WalK"/>
    <property type="match status" value="1"/>
</dbReference>
<dbReference type="Proteomes" id="UP000551878">
    <property type="component" value="Unassembled WGS sequence"/>
</dbReference>
<evidence type="ECO:0000256" key="1">
    <source>
        <dbReference type="ARBA" id="ARBA00000085"/>
    </source>
</evidence>
<dbReference type="Pfam" id="PF02518">
    <property type="entry name" value="HATPase_c"/>
    <property type="match status" value="1"/>
</dbReference>
<comment type="caution">
    <text evidence="15">The sequence shown here is derived from an EMBL/GenBank/DDBJ whole genome shotgun (WGS) entry which is preliminary data.</text>
</comment>
<dbReference type="CDD" id="cd00082">
    <property type="entry name" value="HisKA"/>
    <property type="match status" value="1"/>
</dbReference>
<feature type="domain" description="HAMP" evidence="14">
    <location>
        <begin position="188"/>
        <end position="240"/>
    </location>
</feature>
<protein>
    <recommendedName>
        <fullName evidence="3">histidine kinase</fullName>
        <ecNumber evidence="3">2.7.13.3</ecNumber>
    </recommendedName>
</protein>
<evidence type="ECO:0000256" key="8">
    <source>
        <dbReference type="ARBA" id="ARBA00022777"/>
    </source>
</evidence>
<dbReference type="InterPro" id="IPR003594">
    <property type="entry name" value="HATPase_dom"/>
</dbReference>
<evidence type="ECO:0000256" key="12">
    <source>
        <dbReference type="SAM" id="Phobius"/>
    </source>
</evidence>
<comment type="catalytic activity">
    <reaction evidence="1">
        <text>ATP + protein L-histidine = ADP + protein N-phospho-L-histidine.</text>
        <dbReference type="EC" id="2.7.13.3"/>
    </reaction>
</comment>
<organism evidence="15 16">
    <name type="scientific">Texcoconibacillus texcoconensis</name>
    <dbReference type="NCBI Taxonomy" id="1095777"/>
    <lineage>
        <taxon>Bacteria</taxon>
        <taxon>Bacillati</taxon>
        <taxon>Bacillota</taxon>
        <taxon>Bacilli</taxon>
        <taxon>Bacillales</taxon>
        <taxon>Bacillaceae</taxon>
        <taxon>Texcoconibacillus</taxon>
    </lineage>
</organism>
<keyword evidence="9" id="KW-0067">ATP-binding</keyword>
<dbReference type="CDD" id="cd00075">
    <property type="entry name" value="HATPase"/>
    <property type="match status" value="1"/>
</dbReference>
<dbReference type="PRINTS" id="PR00344">
    <property type="entry name" value="BCTRLSENSOR"/>
</dbReference>
<evidence type="ECO:0000256" key="11">
    <source>
        <dbReference type="ARBA" id="ARBA00023136"/>
    </source>
</evidence>
<dbReference type="GO" id="GO:0004721">
    <property type="term" value="F:phosphoprotein phosphatase activity"/>
    <property type="evidence" value="ECO:0007669"/>
    <property type="project" value="TreeGrafter"/>
</dbReference>
<dbReference type="Pfam" id="PF00672">
    <property type="entry name" value="HAMP"/>
    <property type="match status" value="1"/>
</dbReference>
<evidence type="ECO:0000256" key="5">
    <source>
        <dbReference type="ARBA" id="ARBA00022553"/>
    </source>
</evidence>
<dbReference type="Gene3D" id="3.30.565.10">
    <property type="entry name" value="Histidine kinase-like ATPase, C-terminal domain"/>
    <property type="match status" value="1"/>
</dbReference>
<dbReference type="InterPro" id="IPR005467">
    <property type="entry name" value="His_kinase_dom"/>
</dbReference>
<evidence type="ECO:0000313" key="16">
    <source>
        <dbReference type="Proteomes" id="UP000551878"/>
    </source>
</evidence>
<evidence type="ECO:0000256" key="4">
    <source>
        <dbReference type="ARBA" id="ARBA00022475"/>
    </source>
</evidence>
<dbReference type="InterPro" id="IPR003661">
    <property type="entry name" value="HisK_dim/P_dom"/>
</dbReference>
<evidence type="ECO:0000256" key="2">
    <source>
        <dbReference type="ARBA" id="ARBA00004651"/>
    </source>
</evidence>
<dbReference type="Pfam" id="PF00989">
    <property type="entry name" value="PAS"/>
    <property type="match status" value="1"/>
</dbReference>
<dbReference type="InterPro" id="IPR035965">
    <property type="entry name" value="PAS-like_dom_sf"/>
</dbReference>
<evidence type="ECO:0000256" key="9">
    <source>
        <dbReference type="ARBA" id="ARBA00022840"/>
    </source>
</evidence>
<dbReference type="InterPro" id="IPR031967">
    <property type="entry name" value="PhoR_single_Cache-like_dom"/>
</dbReference>
<dbReference type="SMART" id="SM00387">
    <property type="entry name" value="HATPase_c"/>
    <property type="match status" value="1"/>
</dbReference>
<keyword evidence="11 12" id="KW-0472">Membrane</keyword>
<dbReference type="GO" id="GO:0005886">
    <property type="term" value="C:plasma membrane"/>
    <property type="evidence" value="ECO:0007669"/>
    <property type="project" value="UniProtKB-SubCell"/>
</dbReference>
<dbReference type="InterPro" id="IPR013767">
    <property type="entry name" value="PAS_fold"/>
</dbReference>
<dbReference type="InterPro" id="IPR050351">
    <property type="entry name" value="BphY/WalK/GraS-like"/>
</dbReference>
<evidence type="ECO:0000313" key="15">
    <source>
        <dbReference type="EMBL" id="MBB5172716.1"/>
    </source>
</evidence>
<dbReference type="GO" id="GO:0000155">
    <property type="term" value="F:phosphorelay sensor kinase activity"/>
    <property type="evidence" value="ECO:0007669"/>
    <property type="project" value="InterPro"/>
</dbReference>
<dbReference type="Gene3D" id="1.10.287.130">
    <property type="match status" value="1"/>
</dbReference>
<dbReference type="InterPro" id="IPR004358">
    <property type="entry name" value="Sig_transdc_His_kin-like_C"/>
</dbReference>
<dbReference type="RefSeq" id="WP_184663176.1">
    <property type="nucleotide sequence ID" value="NZ_JACHHB010000003.1"/>
</dbReference>
<dbReference type="PROSITE" id="PS50109">
    <property type="entry name" value="HIS_KIN"/>
    <property type="match status" value="1"/>
</dbReference>
<keyword evidence="8 15" id="KW-0418">Kinase</keyword>
<dbReference type="SUPFAM" id="SSF55874">
    <property type="entry name" value="ATPase domain of HSP90 chaperone/DNA topoisomerase II/histidine kinase"/>
    <property type="match status" value="1"/>
</dbReference>
<dbReference type="Pfam" id="PF16736">
    <property type="entry name" value="sCache_like"/>
    <property type="match status" value="1"/>
</dbReference>
<name>A0A840QMX5_9BACI</name>
<sequence>MNKIRRSFLLPLSLIVFLVLGSLGVILGQLFQDLHLDQVSERLEMETNLVAMNLIEQDVNDERATQDYIQTLADKLDVRLTVFDQQGEVIADSLKSFDEIDHFDEQLDLQSMIETTEADGAQVSDLMNDELLYHALPLEDGDTEIGYITLGIEVDEVSRVYQSIWTLIIGSFAMAFVVILVLTVKVTNQLTAPLEDAIKSAKQLARGNFKVRSNEGKGDLVGELNRSLNTLAKNLLQITKTYQIQQENMETLIENLESGVLLINAKGDITIVNKTCDDIFQEDTSRWLNQLYYKVIDHKEVNKMIQNVFLTEERSQKQIQLPVHIEIHHFDVYGAPIISNNGKLKGIVLVFHDITELKKLEQTRKDFVANVSHELKTPVTSLKGFTETLLSGAMDDEKTRKQFLTIISKESQRLENLIDDLLELSRIEQNRFQLRWQQTNLEPVIDDVLTMLEERAENKQITIHKHVHANATLEADASRLKQIIINLVNNSLMYTHEGGDVWIRVNEQGEQVVLVVEDTGIGMNQSEIPRVFERFYRVDRARSRNSGGTGLGLAIVKHLVEAHGAHIEVESEVGGGTSFKIFFHKKRQLEGECE</sequence>
<dbReference type="InterPro" id="IPR003660">
    <property type="entry name" value="HAMP_dom"/>
</dbReference>
<dbReference type="GO" id="GO:0005524">
    <property type="term" value="F:ATP binding"/>
    <property type="evidence" value="ECO:0007669"/>
    <property type="project" value="UniProtKB-KW"/>
</dbReference>
<dbReference type="Pfam" id="PF00512">
    <property type="entry name" value="HisKA"/>
    <property type="match status" value="1"/>
</dbReference>
<dbReference type="SUPFAM" id="SSF55785">
    <property type="entry name" value="PYP-like sensor domain (PAS domain)"/>
    <property type="match status" value="1"/>
</dbReference>
<reference evidence="15 16" key="1">
    <citation type="submission" date="2020-08" db="EMBL/GenBank/DDBJ databases">
        <title>Genomic Encyclopedia of Type Strains, Phase IV (KMG-IV): sequencing the most valuable type-strain genomes for metagenomic binning, comparative biology and taxonomic classification.</title>
        <authorList>
            <person name="Goeker M."/>
        </authorList>
    </citation>
    <scope>NUCLEOTIDE SEQUENCE [LARGE SCALE GENOMIC DNA]</scope>
    <source>
        <strain evidence="15 16">DSM 24696</strain>
    </source>
</reference>
<keyword evidence="6 15" id="KW-0808">Transferase</keyword>
<dbReference type="PANTHER" id="PTHR45453">
    <property type="entry name" value="PHOSPHATE REGULON SENSOR PROTEIN PHOR"/>
    <property type="match status" value="1"/>
</dbReference>
<keyword evidence="5" id="KW-0597">Phosphoprotein</keyword>
<dbReference type="SMART" id="SM00304">
    <property type="entry name" value="HAMP"/>
    <property type="match status" value="1"/>
</dbReference>
<dbReference type="PANTHER" id="PTHR45453:SF1">
    <property type="entry name" value="PHOSPHATE REGULON SENSOR PROTEIN PHOR"/>
    <property type="match status" value="1"/>
</dbReference>
<evidence type="ECO:0000256" key="7">
    <source>
        <dbReference type="ARBA" id="ARBA00022741"/>
    </source>
</evidence>
<dbReference type="GO" id="GO:0006355">
    <property type="term" value="P:regulation of DNA-templated transcription"/>
    <property type="evidence" value="ECO:0007669"/>
    <property type="project" value="InterPro"/>
</dbReference>
<keyword evidence="12" id="KW-1133">Transmembrane helix</keyword>
<keyword evidence="16" id="KW-1185">Reference proteome</keyword>
<gene>
    <name evidence="15" type="ORF">HNQ41_000860</name>
</gene>
<dbReference type="AlphaFoldDB" id="A0A840QMX5"/>
<dbReference type="EC" id="2.7.13.3" evidence="3"/>
<dbReference type="PROSITE" id="PS50885">
    <property type="entry name" value="HAMP"/>
    <property type="match status" value="1"/>
</dbReference>
<dbReference type="CDD" id="cd06225">
    <property type="entry name" value="HAMP"/>
    <property type="match status" value="1"/>
</dbReference>
<feature type="transmembrane region" description="Helical" evidence="12">
    <location>
        <begin position="164"/>
        <end position="184"/>
    </location>
</feature>
<evidence type="ECO:0000259" key="14">
    <source>
        <dbReference type="PROSITE" id="PS50885"/>
    </source>
</evidence>
<proteinExistence type="predicted"/>
<dbReference type="Gene3D" id="3.30.450.20">
    <property type="entry name" value="PAS domain"/>
    <property type="match status" value="2"/>
</dbReference>
<keyword evidence="12" id="KW-0812">Transmembrane</keyword>
<dbReference type="InterPro" id="IPR036890">
    <property type="entry name" value="HATPase_C_sf"/>
</dbReference>
<keyword evidence="4" id="KW-1003">Cell membrane</keyword>
<dbReference type="SUPFAM" id="SSF158472">
    <property type="entry name" value="HAMP domain-like"/>
    <property type="match status" value="1"/>
</dbReference>
<keyword evidence="7" id="KW-0547">Nucleotide-binding</keyword>
<dbReference type="SMART" id="SM00388">
    <property type="entry name" value="HisKA"/>
    <property type="match status" value="1"/>
</dbReference>
<evidence type="ECO:0000259" key="13">
    <source>
        <dbReference type="PROSITE" id="PS50109"/>
    </source>
</evidence>